<dbReference type="EMBL" id="PXYL01000042">
    <property type="protein sequence ID" value="PSJ51009.1"/>
    <property type="molecule type" value="Genomic_DNA"/>
</dbReference>
<dbReference type="CDD" id="cd04792">
    <property type="entry name" value="LanM-like"/>
    <property type="match status" value="1"/>
</dbReference>
<dbReference type="InterPro" id="IPR002471">
    <property type="entry name" value="Pept_S9_AS"/>
</dbReference>
<protein>
    <submittedName>
        <fullName evidence="4">Type 2 lantipeptide synthetase LanM</fullName>
    </submittedName>
</protein>
<dbReference type="SMART" id="SM01260">
    <property type="entry name" value="LANC_like"/>
    <property type="match status" value="1"/>
</dbReference>
<dbReference type="Pfam" id="PF13575">
    <property type="entry name" value="DUF4135"/>
    <property type="match status" value="1"/>
</dbReference>
<dbReference type="InterPro" id="IPR025410">
    <property type="entry name" value="Lant_dehyd"/>
</dbReference>
<dbReference type="Pfam" id="PF05147">
    <property type="entry name" value="LANC_like"/>
    <property type="match status" value="1"/>
</dbReference>
<dbReference type="Proteomes" id="UP000240653">
    <property type="component" value="Unassembled WGS sequence"/>
</dbReference>
<dbReference type="NCBIfam" id="TIGR03897">
    <property type="entry name" value="lanti_2_LanM"/>
    <property type="match status" value="1"/>
</dbReference>
<feature type="binding site" evidence="2">
    <location>
        <position position="995"/>
    </location>
    <ligand>
        <name>Zn(2+)</name>
        <dbReference type="ChEBI" id="CHEBI:29105"/>
    </ligand>
</feature>
<dbReference type="GO" id="GO:0005975">
    <property type="term" value="P:carbohydrate metabolic process"/>
    <property type="evidence" value="ECO:0007669"/>
    <property type="project" value="InterPro"/>
</dbReference>
<evidence type="ECO:0000256" key="1">
    <source>
        <dbReference type="ARBA" id="ARBA00022801"/>
    </source>
</evidence>
<dbReference type="OrthoDB" id="9148343at2"/>
<accession>A0A2P7RLB0</accession>
<evidence type="ECO:0000313" key="5">
    <source>
        <dbReference type="Proteomes" id="UP000240653"/>
    </source>
</evidence>
<dbReference type="GO" id="GO:0004252">
    <property type="term" value="F:serine-type endopeptidase activity"/>
    <property type="evidence" value="ECO:0007669"/>
    <property type="project" value="InterPro"/>
</dbReference>
<proteinExistence type="predicted"/>
<dbReference type="PRINTS" id="PR01950">
    <property type="entry name" value="LANCSUPER"/>
</dbReference>
<comment type="caution">
    <text evidence="4">The sequence shown here is derived from an EMBL/GenBank/DDBJ whole genome shotgun (WGS) entry which is preliminary data.</text>
</comment>
<name>A0A2P7RLB0_9HYPH</name>
<evidence type="ECO:0000313" key="4">
    <source>
        <dbReference type="EMBL" id="PSJ51009.1"/>
    </source>
</evidence>
<reference evidence="4 5" key="1">
    <citation type="submission" date="2018-03" db="EMBL/GenBank/DDBJ databases">
        <title>The draft genome of Mesorhizobium soli JCM 19897.</title>
        <authorList>
            <person name="Li L."/>
            <person name="Liu L."/>
            <person name="Liang L."/>
            <person name="Wang T."/>
            <person name="Zhang X."/>
        </authorList>
    </citation>
    <scope>NUCLEOTIDE SEQUENCE [LARGE SCALE GENOMIC DNA]</scope>
    <source>
        <strain evidence="4 5">JCM 19897</strain>
    </source>
</reference>
<dbReference type="GO" id="GO:0046872">
    <property type="term" value="F:metal ion binding"/>
    <property type="evidence" value="ECO:0007669"/>
    <property type="project" value="UniProtKB-KW"/>
</dbReference>
<dbReference type="GO" id="GO:0006508">
    <property type="term" value="P:proteolysis"/>
    <property type="evidence" value="ECO:0007669"/>
    <property type="project" value="InterPro"/>
</dbReference>
<evidence type="ECO:0000256" key="2">
    <source>
        <dbReference type="PIRSR" id="PIRSR607822-1"/>
    </source>
</evidence>
<organism evidence="4 5">
    <name type="scientific">Pseudaminobacter soli</name>
    <name type="common">ex Li et al. 2025</name>
    <dbReference type="NCBI Taxonomy" id="1295366"/>
    <lineage>
        <taxon>Bacteria</taxon>
        <taxon>Pseudomonadati</taxon>
        <taxon>Pseudomonadota</taxon>
        <taxon>Alphaproteobacteria</taxon>
        <taxon>Hyphomicrobiales</taxon>
        <taxon>Phyllobacteriaceae</taxon>
        <taxon>Pseudaminobacter</taxon>
    </lineage>
</organism>
<dbReference type="PROSITE" id="PS00708">
    <property type="entry name" value="PRO_ENDOPEP_SER"/>
    <property type="match status" value="1"/>
</dbReference>
<dbReference type="InterPro" id="IPR017146">
    <property type="entry name" value="Lanti_2_LanM"/>
</dbReference>
<dbReference type="PIRSF" id="PIRSF037228">
    <property type="entry name" value="Lant_mod_RumM"/>
    <property type="match status" value="1"/>
</dbReference>
<dbReference type="GO" id="GO:0031179">
    <property type="term" value="P:peptide modification"/>
    <property type="evidence" value="ECO:0007669"/>
    <property type="project" value="InterPro"/>
</dbReference>
<keyword evidence="5" id="KW-1185">Reference proteome</keyword>
<sequence>MPLEGEWMDGFFDRLVFRAATIDELLSDAFIPTPGQKSDTDIAARRLAAWCKSCASGDWSLFGRRLERDGLTFSSVLERFATVRTASEAIIPDWIEDSVWIDAALQDLDPDLSDLWSPREPVAFQELLMPLVRQSNIRLASKLGDGPMADLGPTARSDLTYDLVRKLSDIFAGALYERFDNFRKDAVAAKSAIGGRADKTLHYAQFSSMMRDGGFRHLFEERPVLLRLAATITRQWIDTTSAFIDRLSTDFPMIREAILNKVGTARVASVEGDLSDPHNGGYSVKIVRFDDGSRIVYKPKDLRVDSSWHKLVTTLNTGQPPLELKAARVIVREGYGWTEFIDHVGCLDEHGCRLYFRRAGALLSLLHLVAATDMHEENIIASGEHPVPIDLEMLLQASAIDHKTEGQHAEAFEAALEVIANSVMMVGLLPTFGRAPDHSIFDMGGLISNWNSSVKLVWSDINSDAMVPRERAVGRLSDTNLPHVDGRYSEFGDNVAEFISGFGDYYEFLSLQGEAIGRGVLLDAFAELPIRKIIRPTGFYQMLLHRLKDHQSMEDGAIWSAQADFVARLADWEAGADIWPLQSAERAALLALNIPYFQTLTDNCDIRSVGKNAILYEGISGLSRARKRMSAFDQNEIDWQIEVIRQNTATLKGAERPPASTAQTAIIAEILSSDATPSAELFLEEASRIASDLERHAIRIGPSATWIGLDWMGDSDVAQLLPLGEDLFDGLAGVSLFLAAYSKATESKKAAELAMAAIARARKSLKGRNAARIARSLGLGGANGLGSIVYGFAVIAALLNDKSLLSDALSAAELFTDDLIEADRQLDIIGGSAGGILGLLRLYRDTSTSDVLARAIKCGEHLLERHRRDGKGIWLSQGNGDIALPGMSHGAAGFAYAFSSLAAASGRTEFADAAVECMAFENRSFAFANSNWPDLGAGVASKNPQGWAHGLAGIGIARAAMLRKSGLDHRFLATEVEAALEGIERTAATSSDTLCSGSLGVVEFLHEASIALGRDELNAAAKRLMGSVVEDARSRGDYLWRAGKRPFNVGLFRGLSGLGYTLLRQIDPSLPNVLVWE</sequence>
<gene>
    <name evidence="4" type="ORF">C7I85_29850</name>
</gene>
<feature type="domain" description="Lantibiotic biosynthesis protein dehydration" evidence="3">
    <location>
        <begin position="223"/>
        <end position="599"/>
    </location>
</feature>
<dbReference type="InterPro" id="IPR007822">
    <property type="entry name" value="LANC-like"/>
</dbReference>
<evidence type="ECO:0000259" key="3">
    <source>
        <dbReference type="Pfam" id="PF13575"/>
    </source>
</evidence>
<dbReference type="SUPFAM" id="SSF158745">
    <property type="entry name" value="LanC-like"/>
    <property type="match status" value="1"/>
</dbReference>
<dbReference type="AlphaFoldDB" id="A0A2P7RLB0"/>
<keyword evidence="1" id="KW-0378">Hydrolase</keyword>
<dbReference type="InterPro" id="IPR012341">
    <property type="entry name" value="6hp_glycosidase-like_sf"/>
</dbReference>
<keyword evidence="2" id="KW-0479">Metal-binding</keyword>
<dbReference type="Gene3D" id="1.50.10.10">
    <property type="match status" value="1"/>
</dbReference>
<keyword evidence="2" id="KW-0862">Zinc</keyword>